<evidence type="ECO:0000256" key="7">
    <source>
        <dbReference type="ARBA" id="ARBA00022801"/>
    </source>
</evidence>
<evidence type="ECO:0000256" key="8">
    <source>
        <dbReference type="ARBA" id="ARBA00022832"/>
    </source>
</evidence>
<keyword evidence="26" id="KW-1185">Reference proteome</keyword>
<keyword evidence="8" id="KW-0276">Fatty acid metabolism</keyword>
<organism evidence="25 26">
    <name type="scientific">Amycolatopsis acidiphila</name>
    <dbReference type="NCBI Taxonomy" id="715473"/>
    <lineage>
        <taxon>Bacteria</taxon>
        <taxon>Bacillati</taxon>
        <taxon>Actinomycetota</taxon>
        <taxon>Actinomycetes</taxon>
        <taxon>Pseudonocardiales</taxon>
        <taxon>Pseudonocardiaceae</taxon>
        <taxon>Amycolatopsis</taxon>
    </lineage>
</organism>
<dbReference type="InterPro" id="IPR006683">
    <property type="entry name" value="Thioestr_dom"/>
</dbReference>
<evidence type="ECO:0000256" key="20">
    <source>
        <dbReference type="ARBA" id="ARBA00047734"/>
    </source>
</evidence>
<evidence type="ECO:0000256" key="17">
    <source>
        <dbReference type="ARBA" id="ARBA00040123"/>
    </source>
</evidence>
<dbReference type="Proteomes" id="UP000318578">
    <property type="component" value="Unassembled WGS sequence"/>
</dbReference>
<evidence type="ECO:0000256" key="23">
    <source>
        <dbReference type="ARBA" id="ARBA00048180"/>
    </source>
</evidence>
<evidence type="ECO:0000256" key="13">
    <source>
        <dbReference type="ARBA" id="ARBA00035852"/>
    </source>
</evidence>
<comment type="catalytic activity">
    <reaction evidence="23">
        <text>tetradecanoyl-CoA + H2O = tetradecanoate + CoA + H(+)</text>
        <dbReference type="Rhea" id="RHEA:40119"/>
        <dbReference type="ChEBI" id="CHEBI:15377"/>
        <dbReference type="ChEBI" id="CHEBI:15378"/>
        <dbReference type="ChEBI" id="CHEBI:30807"/>
        <dbReference type="ChEBI" id="CHEBI:57287"/>
        <dbReference type="ChEBI" id="CHEBI:57385"/>
    </reaction>
    <physiologicalReaction direction="left-to-right" evidence="23">
        <dbReference type="Rhea" id="RHEA:40120"/>
    </physiologicalReaction>
</comment>
<keyword evidence="10" id="KW-0443">Lipid metabolism</keyword>
<name>A0A558ACM7_9PSEU</name>
<dbReference type="GO" id="GO:0016020">
    <property type="term" value="C:membrane"/>
    <property type="evidence" value="ECO:0007669"/>
    <property type="project" value="UniProtKB-SubCell"/>
</dbReference>
<dbReference type="PANTHER" id="PTHR12418">
    <property type="entry name" value="ACYL-COENZYME A THIOESTERASE THEM4"/>
    <property type="match status" value="1"/>
</dbReference>
<dbReference type="Gene3D" id="3.10.129.10">
    <property type="entry name" value="Hotdog Thioesterase"/>
    <property type="match status" value="1"/>
</dbReference>
<dbReference type="Pfam" id="PF03061">
    <property type="entry name" value="4HBT"/>
    <property type="match status" value="1"/>
</dbReference>
<sequence length="177" mass="19233">MIEALRSLQARVTGAAPPPETVTDVAEALEKLAATLEPFTVGERDQIAGHRGDLPGRGQAMSPVLHVDEWDGAHVLGRITFSRFYLGGNWAVHGGAIPLAFDEVLGRLASTGRTAARTAYLHVNYRKITPIEVELRVEAKVDRVEGRKRFLTGALYDGEHLTADAEGLFVELRPGQP</sequence>
<evidence type="ECO:0000313" key="25">
    <source>
        <dbReference type="EMBL" id="TVT21953.1"/>
    </source>
</evidence>
<evidence type="ECO:0000256" key="4">
    <source>
        <dbReference type="ARBA" id="ARBA00022475"/>
    </source>
</evidence>
<evidence type="ECO:0000259" key="24">
    <source>
        <dbReference type="Pfam" id="PF03061"/>
    </source>
</evidence>
<feature type="domain" description="Thioesterase" evidence="24">
    <location>
        <begin position="92"/>
        <end position="159"/>
    </location>
</feature>
<comment type="catalytic activity">
    <reaction evidence="21">
        <text>decanoyl-CoA + H2O = decanoate + CoA + H(+)</text>
        <dbReference type="Rhea" id="RHEA:40059"/>
        <dbReference type="ChEBI" id="CHEBI:15377"/>
        <dbReference type="ChEBI" id="CHEBI:15378"/>
        <dbReference type="ChEBI" id="CHEBI:27689"/>
        <dbReference type="ChEBI" id="CHEBI:57287"/>
        <dbReference type="ChEBI" id="CHEBI:61430"/>
    </reaction>
    <physiologicalReaction direction="left-to-right" evidence="21">
        <dbReference type="Rhea" id="RHEA:40060"/>
    </physiologicalReaction>
</comment>
<dbReference type="GO" id="GO:0005737">
    <property type="term" value="C:cytoplasm"/>
    <property type="evidence" value="ECO:0007669"/>
    <property type="project" value="UniProtKB-SubCell"/>
</dbReference>
<comment type="subcellular location">
    <subcellularLocation>
        <location evidence="3">Cell projection</location>
        <location evidence="3">Ruffle membrane</location>
    </subcellularLocation>
    <subcellularLocation>
        <location evidence="2">Cytoplasm</location>
    </subcellularLocation>
    <subcellularLocation>
        <location evidence="1">Membrane</location>
        <topology evidence="1">Peripheral membrane protein</topology>
    </subcellularLocation>
</comment>
<dbReference type="PANTHER" id="PTHR12418:SF19">
    <property type="entry name" value="ACYL-COENZYME A THIOESTERASE THEM4"/>
    <property type="match status" value="1"/>
</dbReference>
<evidence type="ECO:0000256" key="19">
    <source>
        <dbReference type="ARBA" id="ARBA00047588"/>
    </source>
</evidence>
<comment type="similarity">
    <text evidence="15">Belongs to the THEM4/THEM5 thioesterase family.</text>
</comment>
<dbReference type="OrthoDB" id="3474675at2"/>
<evidence type="ECO:0000256" key="3">
    <source>
        <dbReference type="ARBA" id="ARBA00004632"/>
    </source>
</evidence>
<dbReference type="GO" id="GO:0006631">
    <property type="term" value="P:fatty acid metabolic process"/>
    <property type="evidence" value="ECO:0007669"/>
    <property type="project" value="UniProtKB-KW"/>
</dbReference>
<evidence type="ECO:0000256" key="16">
    <source>
        <dbReference type="ARBA" id="ARBA00038848"/>
    </source>
</evidence>
<evidence type="ECO:0000256" key="18">
    <source>
        <dbReference type="ARBA" id="ARBA00043210"/>
    </source>
</evidence>
<proteinExistence type="inferred from homology"/>
<evidence type="ECO:0000256" key="12">
    <source>
        <dbReference type="ARBA" id="ARBA00023273"/>
    </source>
</evidence>
<dbReference type="InterPro" id="IPR052365">
    <property type="entry name" value="THEM4/THEM5_acyl-CoA_thioest"/>
</dbReference>
<evidence type="ECO:0000256" key="15">
    <source>
        <dbReference type="ARBA" id="ARBA00038456"/>
    </source>
</evidence>
<dbReference type="GO" id="GO:0016787">
    <property type="term" value="F:hydrolase activity"/>
    <property type="evidence" value="ECO:0007669"/>
    <property type="project" value="UniProtKB-KW"/>
</dbReference>
<comment type="catalytic activity">
    <reaction evidence="14">
        <text>(9Z)-octadecenoyl-CoA + H2O = (9Z)-octadecenoate + CoA + H(+)</text>
        <dbReference type="Rhea" id="RHEA:40139"/>
        <dbReference type="ChEBI" id="CHEBI:15377"/>
        <dbReference type="ChEBI" id="CHEBI:15378"/>
        <dbReference type="ChEBI" id="CHEBI:30823"/>
        <dbReference type="ChEBI" id="CHEBI:57287"/>
        <dbReference type="ChEBI" id="CHEBI:57387"/>
    </reaction>
    <physiologicalReaction direction="left-to-right" evidence="14">
        <dbReference type="Rhea" id="RHEA:40140"/>
    </physiologicalReaction>
</comment>
<keyword evidence="6" id="KW-0053">Apoptosis</keyword>
<dbReference type="CDD" id="cd03443">
    <property type="entry name" value="PaaI_thioesterase"/>
    <property type="match status" value="1"/>
</dbReference>
<evidence type="ECO:0000256" key="6">
    <source>
        <dbReference type="ARBA" id="ARBA00022703"/>
    </source>
</evidence>
<keyword evidence="5" id="KW-0963">Cytoplasm</keyword>
<evidence type="ECO:0000313" key="26">
    <source>
        <dbReference type="Proteomes" id="UP000318578"/>
    </source>
</evidence>
<keyword evidence="12" id="KW-0966">Cell projection</keyword>
<keyword evidence="11" id="KW-0472">Membrane</keyword>
<gene>
    <name evidence="25" type="ORF">FNH06_15070</name>
</gene>
<evidence type="ECO:0000256" key="10">
    <source>
        <dbReference type="ARBA" id="ARBA00023098"/>
    </source>
</evidence>
<evidence type="ECO:0000256" key="22">
    <source>
        <dbReference type="ARBA" id="ARBA00048074"/>
    </source>
</evidence>
<evidence type="ECO:0000256" key="9">
    <source>
        <dbReference type="ARBA" id="ARBA00022946"/>
    </source>
</evidence>
<keyword evidence="7" id="KW-0378">Hydrolase</keyword>
<dbReference type="EMBL" id="VJZA01000022">
    <property type="protein sequence ID" value="TVT21953.1"/>
    <property type="molecule type" value="Genomic_DNA"/>
</dbReference>
<reference evidence="25 26" key="1">
    <citation type="submission" date="2019-07" db="EMBL/GenBank/DDBJ databases">
        <title>New species of Amycolatopsis and Streptomyces.</title>
        <authorList>
            <person name="Duangmal K."/>
            <person name="Teo W.F.A."/>
            <person name="Lipun K."/>
        </authorList>
    </citation>
    <scope>NUCLEOTIDE SEQUENCE [LARGE SCALE GENOMIC DNA]</scope>
    <source>
        <strain evidence="25 26">JCM 30562</strain>
    </source>
</reference>
<dbReference type="EC" id="3.1.2.2" evidence="16"/>
<dbReference type="InterPro" id="IPR029069">
    <property type="entry name" value="HotDog_dom_sf"/>
</dbReference>
<comment type="catalytic activity">
    <reaction evidence="13">
        <text>(5Z,8Z,11Z,14Z)-eicosatetraenoyl-CoA + H2O = (5Z,8Z,11Z,14Z)-eicosatetraenoate + CoA + H(+)</text>
        <dbReference type="Rhea" id="RHEA:40151"/>
        <dbReference type="ChEBI" id="CHEBI:15377"/>
        <dbReference type="ChEBI" id="CHEBI:15378"/>
        <dbReference type="ChEBI" id="CHEBI:32395"/>
        <dbReference type="ChEBI" id="CHEBI:57287"/>
        <dbReference type="ChEBI" id="CHEBI:57368"/>
    </reaction>
    <physiologicalReaction direction="left-to-right" evidence="13">
        <dbReference type="Rhea" id="RHEA:40152"/>
    </physiologicalReaction>
</comment>
<comment type="catalytic activity">
    <reaction evidence="22">
        <text>dodecanoyl-CoA + H2O = dodecanoate + CoA + H(+)</text>
        <dbReference type="Rhea" id="RHEA:30135"/>
        <dbReference type="ChEBI" id="CHEBI:15377"/>
        <dbReference type="ChEBI" id="CHEBI:15378"/>
        <dbReference type="ChEBI" id="CHEBI:18262"/>
        <dbReference type="ChEBI" id="CHEBI:57287"/>
        <dbReference type="ChEBI" id="CHEBI:57375"/>
    </reaction>
    <physiologicalReaction direction="left-to-right" evidence="22">
        <dbReference type="Rhea" id="RHEA:30136"/>
    </physiologicalReaction>
</comment>
<keyword evidence="4" id="KW-1003">Cell membrane</keyword>
<evidence type="ECO:0000256" key="11">
    <source>
        <dbReference type="ARBA" id="ARBA00023136"/>
    </source>
</evidence>
<dbReference type="SUPFAM" id="SSF54637">
    <property type="entry name" value="Thioesterase/thiol ester dehydrase-isomerase"/>
    <property type="match status" value="1"/>
</dbReference>
<comment type="catalytic activity">
    <reaction evidence="20">
        <text>hexadecanoyl-CoA + H2O = hexadecanoate + CoA + H(+)</text>
        <dbReference type="Rhea" id="RHEA:16645"/>
        <dbReference type="ChEBI" id="CHEBI:7896"/>
        <dbReference type="ChEBI" id="CHEBI:15377"/>
        <dbReference type="ChEBI" id="CHEBI:15378"/>
        <dbReference type="ChEBI" id="CHEBI:57287"/>
        <dbReference type="ChEBI" id="CHEBI:57379"/>
        <dbReference type="EC" id="3.1.2.2"/>
    </reaction>
    <physiologicalReaction direction="left-to-right" evidence="20">
        <dbReference type="Rhea" id="RHEA:16646"/>
    </physiologicalReaction>
</comment>
<evidence type="ECO:0000256" key="21">
    <source>
        <dbReference type="ARBA" id="ARBA00047969"/>
    </source>
</evidence>
<accession>A0A558ACM7</accession>
<keyword evidence="9" id="KW-0809">Transit peptide</keyword>
<dbReference type="AlphaFoldDB" id="A0A558ACM7"/>
<evidence type="ECO:0000256" key="2">
    <source>
        <dbReference type="ARBA" id="ARBA00004496"/>
    </source>
</evidence>
<protein>
    <recommendedName>
        <fullName evidence="17">Acyl-coenzyme A thioesterase THEM4</fullName>
        <ecNumber evidence="16">3.1.2.2</ecNumber>
    </recommendedName>
    <alternativeName>
        <fullName evidence="18">Thioesterase superfamily member 4</fullName>
    </alternativeName>
</protein>
<evidence type="ECO:0000256" key="14">
    <source>
        <dbReference type="ARBA" id="ARBA00037002"/>
    </source>
</evidence>
<comment type="caution">
    <text evidence="25">The sequence shown here is derived from an EMBL/GenBank/DDBJ whole genome shotgun (WGS) entry which is preliminary data.</text>
</comment>
<comment type="catalytic activity">
    <reaction evidence="19">
        <text>octanoyl-CoA + H2O = octanoate + CoA + H(+)</text>
        <dbReference type="Rhea" id="RHEA:30143"/>
        <dbReference type="ChEBI" id="CHEBI:15377"/>
        <dbReference type="ChEBI" id="CHEBI:15378"/>
        <dbReference type="ChEBI" id="CHEBI:25646"/>
        <dbReference type="ChEBI" id="CHEBI:57287"/>
        <dbReference type="ChEBI" id="CHEBI:57386"/>
    </reaction>
    <physiologicalReaction direction="left-to-right" evidence="19">
        <dbReference type="Rhea" id="RHEA:30144"/>
    </physiologicalReaction>
</comment>
<evidence type="ECO:0000256" key="5">
    <source>
        <dbReference type="ARBA" id="ARBA00022490"/>
    </source>
</evidence>
<evidence type="ECO:0000256" key="1">
    <source>
        <dbReference type="ARBA" id="ARBA00004170"/>
    </source>
</evidence>